<dbReference type="PANTHER" id="PTHR23172:SF64">
    <property type="entry name" value="J DOMAIN-CONTAINING PROTEIN REQUIRED FOR CHLOROPLAST ACCUMULATION RESPONSE 1"/>
    <property type="match status" value="1"/>
</dbReference>
<dbReference type="GO" id="GO:0031982">
    <property type="term" value="C:vesicle"/>
    <property type="evidence" value="ECO:0007669"/>
    <property type="project" value="TreeGrafter"/>
</dbReference>
<feature type="compositionally biased region" description="Polar residues" evidence="1">
    <location>
        <begin position="553"/>
        <end position="564"/>
    </location>
</feature>
<sequence length="717" mass="78627">MDRFSQRESVLLGYSPRGSLTNSTSNSPRTACRGSDFDFHDVFGGPPRRASAQEKRCSFSEAAEYYGEGGGGGGGDDDEALSCTRVGEKPVFGEENASRRRYPSDNFFDDIFRGDESLSSTPRKRDRGDPFASAPGSRVLSPARPLPPKADPFGSSSMAPQLSLPAKLAEGMDLDVFGSSTTRNPSKYKDSASSGVSFSSSSGSNLSRFSSQSIQSQEEMGNDVQSCHRQRPLSREVFLSREESSNSNKSDKIDPDGIMKKEPNGSEVPTDGSQFHFSIYKWAGKGVPLAMPLRGSTSLRMKESVKFERCSSWNMWLAGESKARVSPTKSFRTEWNRQENDSILLSPESETPSSLRRVVENVPGKAILPQKEITVLTEEVHKPALKTPCSLFFDDDYEQGTNGITEKGEDKESTVQSPKNPSSAVDASQNGKKQDGKRTALNDVEADKASFQDSPIHPAGDNLGRNRVKGKVKEFVKIFSQETSPKPKDDIGSRSQSSRWKKRGNYRAGDEVSVGAAGLDEKFPKAHVNNTIPEASIMADEHLKQSKEEHSSIKTTNHISSDTSSGEKDNSSSTTASISNGSKATAEDTDESFQVNFLIKELTQDANELPQSGDDHEEIQVIDAKIRLWSNGKKGNIRSLLSTLQYVLWPKSGWKPVPLVDIIEGNAVKRAYQKALLCLHPDKLQQKGAASNQKYIAEKVFEILQEAWNHFNSLGSS</sequence>
<feature type="region of interest" description="Disordered" evidence="1">
    <location>
        <begin position="1"/>
        <end position="271"/>
    </location>
</feature>
<dbReference type="InterPro" id="IPR036869">
    <property type="entry name" value="J_dom_sf"/>
</dbReference>
<feature type="compositionally biased region" description="Basic and acidic residues" evidence="1">
    <location>
        <begin position="432"/>
        <end position="450"/>
    </location>
</feature>
<dbReference type="GO" id="GO:0005737">
    <property type="term" value="C:cytoplasm"/>
    <property type="evidence" value="ECO:0007669"/>
    <property type="project" value="TreeGrafter"/>
</dbReference>
<feature type="compositionally biased region" description="Basic and acidic residues" evidence="1">
    <location>
        <begin position="86"/>
        <end position="98"/>
    </location>
</feature>
<reference evidence="2 3" key="1">
    <citation type="submission" date="2019-06" db="EMBL/GenBank/DDBJ databases">
        <title>A chromosomal-level reference genome of Carpinus fangiana (Coryloideae, Betulaceae).</title>
        <authorList>
            <person name="Yang X."/>
            <person name="Wang Z."/>
            <person name="Zhang L."/>
            <person name="Hao G."/>
            <person name="Liu J."/>
            <person name="Yang Y."/>
        </authorList>
    </citation>
    <scope>NUCLEOTIDE SEQUENCE [LARGE SCALE GENOMIC DNA]</scope>
    <source>
        <strain evidence="2">Cfa_2016G</strain>
        <tissue evidence="2">Leaf</tissue>
    </source>
</reference>
<evidence type="ECO:0000313" key="2">
    <source>
        <dbReference type="EMBL" id="KAE8100540.1"/>
    </source>
</evidence>
<organism evidence="2 3">
    <name type="scientific">Carpinus fangiana</name>
    <dbReference type="NCBI Taxonomy" id="176857"/>
    <lineage>
        <taxon>Eukaryota</taxon>
        <taxon>Viridiplantae</taxon>
        <taxon>Streptophyta</taxon>
        <taxon>Embryophyta</taxon>
        <taxon>Tracheophyta</taxon>
        <taxon>Spermatophyta</taxon>
        <taxon>Magnoliopsida</taxon>
        <taxon>eudicotyledons</taxon>
        <taxon>Gunneridae</taxon>
        <taxon>Pentapetalae</taxon>
        <taxon>rosids</taxon>
        <taxon>fabids</taxon>
        <taxon>Fagales</taxon>
        <taxon>Betulaceae</taxon>
        <taxon>Carpinus</taxon>
    </lineage>
</organism>
<feature type="region of interest" description="Disordered" evidence="1">
    <location>
        <begin position="400"/>
        <end position="509"/>
    </location>
</feature>
<feature type="compositionally biased region" description="Polar residues" evidence="1">
    <location>
        <begin position="414"/>
        <end position="431"/>
    </location>
</feature>
<dbReference type="PANTHER" id="PTHR23172">
    <property type="entry name" value="AUXILIN/CYCLIN G-ASSOCIATED KINASE-RELATED"/>
    <property type="match status" value="1"/>
</dbReference>
<gene>
    <name evidence="2" type="ORF">FH972_018430</name>
</gene>
<dbReference type="GO" id="GO:0072318">
    <property type="term" value="P:clathrin coat disassembly"/>
    <property type="evidence" value="ECO:0007669"/>
    <property type="project" value="TreeGrafter"/>
</dbReference>
<dbReference type="GO" id="GO:0030276">
    <property type="term" value="F:clathrin binding"/>
    <property type="evidence" value="ECO:0007669"/>
    <property type="project" value="TreeGrafter"/>
</dbReference>
<accession>A0A5N6RQX7</accession>
<dbReference type="Gene3D" id="1.10.287.110">
    <property type="entry name" value="DnaJ domain"/>
    <property type="match status" value="1"/>
</dbReference>
<feature type="compositionally biased region" description="Basic and acidic residues" evidence="1">
    <location>
        <begin position="543"/>
        <end position="552"/>
    </location>
</feature>
<keyword evidence="3" id="KW-1185">Reference proteome</keyword>
<feature type="region of interest" description="Disordered" evidence="1">
    <location>
        <begin position="543"/>
        <end position="589"/>
    </location>
</feature>
<feature type="compositionally biased region" description="Basic and acidic residues" evidence="1">
    <location>
        <begin position="238"/>
        <end position="264"/>
    </location>
</feature>
<evidence type="ECO:0000256" key="1">
    <source>
        <dbReference type="SAM" id="MobiDB-lite"/>
    </source>
</evidence>
<feature type="compositionally biased region" description="Polar residues" evidence="1">
    <location>
        <begin position="214"/>
        <end position="227"/>
    </location>
</feature>
<dbReference type="EMBL" id="CM017327">
    <property type="protein sequence ID" value="KAE8100540.1"/>
    <property type="molecule type" value="Genomic_DNA"/>
</dbReference>
<evidence type="ECO:0008006" key="4">
    <source>
        <dbReference type="Google" id="ProtNLM"/>
    </source>
</evidence>
<dbReference type="FunFam" id="1.10.287.110:FF:000043">
    <property type="entry name" value="J-domain protein required for chloroplast accumulation response 1"/>
    <property type="match status" value="1"/>
</dbReference>
<dbReference type="CDD" id="cd06257">
    <property type="entry name" value="DnaJ"/>
    <property type="match status" value="1"/>
</dbReference>
<feature type="compositionally biased region" description="Polar residues" evidence="1">
    <location>
        <begin position="18"/>
        <end position="29"/>
    </location>
</feature>
<dbReference type="GO" id="GO:0072583">
    <property type="term" value="P:clathrin-dependent endocytosis"/>
    <property type="evidence" value="ECO:0007669"/>
    <property type="project" value="TreeGrafter"/>
</dbReference>
<evidence type="ECO:0000313" key="3">
    <source>
        <dbReference type="Proteomes" id="UP000327013"/>
    </source>
</evidence>
<dbReference type="InterPro" id="IPR001623">
    <property type="entry name" value="DnaJ_domain"/>
</dbReference>
<name>A0A5N6RQX7_9ROSI</name>
<dbReference type="Proteomes" id="UP000327013">
    <property type="component" value="Chromosome 7"/>
</dbReference>
<dbReference type="AlphaFoldDB" id="A0A5N6RQX7"/>
<feature type="compositionally biased region" description="Low complexity" evidence="1">
    <location>
        <begin position="191"/>
        <end position="213"/>
    </location>
</feature>
<dbReference type="OrthoDB" id="1717591at2759"/>
<dbReference type="SUPFAM" id="SSF46565">
    <property type="entry name" value="Chaperone J-domain"/>
    <property type="match status" value="1"/>
</dbReference>
<proteinExistence type="predicted"/>
<protein>
    <recommendedName>
        <fullName evidence="4">J domain-containing protein</fullName>
    </recommendedName>
</protein>
<feature type="compositionally biased region" description="Low complexity" evidence="1">
    <location>
        <begin position="571"/>
        <end position="582"/>
    </location>
</feature>